<comment type="caution">
    <text evidence="2">The sequence shown here is derived from an EMBL/GenBank/DDBJ whole genome shotgun (WGS) entry which is preliminary data.</text>
</comment>
<dbReference type="Pfam" id="PF00535">
    <property type="entry name" value="Glycos_transf_2"/>
    <property type="match status" value="1"/>
</dbReference>
<dbReference type="SUPFAM" id="SSF53448">
    <property type="entry name" value="Nucleotide-diphospho-sugar transferases"/>
    <property type="match status" value="1"/>
</dbReference>
<sequence>MSVRPTDTLDVVIVNFNAGKILTECITSVLRSELTTRVTVVDNLSTDGSLGLVRKKYGHDRRLVVRCERSNLGFARASNLAAAEGCAPYILFLNPDCIISTGTLERLVPFMETNPRIGMCGCLIQDPSGREQSASRRLIPDPWIGLRHVLATEGGLRLLPGTRNLDLTTGPIPSAPIEVEAISGALMLVRRTAMEDVGMLDDGYFLHCEDLDWFVRFRQHGWAIYFIPDTYAIHHKGVCSAGRPMRVEWHKHRGMIRFFRKFQSQGHSVFFNGLVESGIWLHCLLAITRTFISRQIRMLVRR</sequence>
<evidence type="ECO:0000313" key="2">
    <source>
        <dbReference type="EMBL" id="MBK1618823.1"/>
    </source>
</evidence>
<dbReference type="CDD" id="cd04186">
    <property type="entry name" value="GT_2_like_c"/>
    <property type="match status" value="1"/>
</dbReference>
<proteinExistence type="predicted"/>
<dbReference type="Gene3D" id="3.90.550.10">
    <property type="entry name" value="Spore Coat Polysaccharide Biosynthesis Protein SpsA, Chain A"/>
    <property type="match status" value="1"/>
</dbReference>
<protein>
    <recommendedName>
        <fullName evidence="1">Glycosyltransferase 2-like domain-containing protein</fullName>
    </recommendedName>
</protein>
<dbReference type="PANTHER" id="PTHR43179">
    <property type="entry name" value="RHAMNOSYLTRANSFERASE WBBL"/>
    <property type="match status" value="1"/>
</dbReference>
<evidence type="ECO:0000313" key="3">
    <source>
        <dbReference type="Proteomes" id="UP001138768"/>
    </source>
</evidence>
<gene>
    <name evidence="2" type="ORF">CKO42_10335</name>
</gene>
<dbReference type="EMBL" id="NRRY01000014">
    <property type="protein sequence ID" value="MBK1618823.1"/>
    <property type="molecule type" value="Genomic_DNA"/>
</dbReference>
<keyword evidence="3" id="KW-1185">Reference proteome</keyword>
<organism evidence="2 3">
    <name type="scientific">Lamprobacter modestohalophilus</name>
    <dbReference type="NCBI Taxonomy" id="1064514"/>
    <lineage>
        <taxon>Bacteria</taxon>
        <taxon>Pseudomonadati</taxon>
        <taxon>Pseudomonadota</taxon>
        <taxon>Gammaproteobacteria</taxon>
        <taxon>Chromatiales</taxon>
        <taxon>Chromatiaceae</taxon>
        <taxon>Lamprobacter</taxon>
    </lineage>
</organism>
<dbReference type="AlphaFoldDB" id="A0A9X1B3V1"/>
<dbReference type="PANTHER" id="PTHR43179:SF7">
    <property type="entry name" value="RHAMNOSYLTRANSFERASE WBBL"/>
    <property type="match status" value="1"/>
</dbReference>
<name>A0A9X1B3V1_9GAMM</name>
<dbReference type="InterPro" id="IPR001173">
    <property type="entry name" value="Glyco_trans_2-like"/>
</dbReference>
<dbReference type="InterPro" id="IPR029044">
    <property type="entry name" value="Nucleotide-diphossugar_trans"/>
</dbReference>
<accession>A0A9X1B3V1</accession>
<dbReference type="Proteomes" id="UP001138768">
    <property type="component" value="Unassembled WGS sequence"/>
</dbReference>
<feature type="domain" description="Glycosyltransferase 2-like" evidence="1">
    <location>
        <begin position="11"/>
        <end position="192"/>
    </location>
</feature>
<reference evidence="2 3" key="1">
    <citation type="journal article" date="2020" name="Microorganisms">
        <title>Osmotic Adaptation and Compatible Solute Biosynthesis of Phototrophic Bacteria as Revealed from Genome Analyses.</title>
        <authorList>
            <person name="Imhoff J.F."/>
            <person name="Rahn T."/>
            <person name="Kunzel S."/>
            <person name="Keller A."/>
            <person name="Neulinger S.C."/>
        </authorList>
    </citation>
    <scope>NUCLEOTIDE SEQUENCE [LARGE SCALE GENOMIC DNA]</scope>
    <source>
        <strain evidence="2 3">DSM 25653</strain>
    </source>
</reference>
<evidence type="ECO:0000259" key="1">
    <source>
        <dbReference type="Pfam" id="PF00535"/>
    </source>
</evidence>